<dbReference type="Pfam" id="PF24551">
    <property type="entry name" value="SH3_Rv0428c"/>
    <property type="match status" value="1"/>
</dbReference>
<dbReference type="RefSeq" id="WP_345399319.1">
    <property type="nucleotide sequence ID" value="NZ_BAABHG010000010.1"/>
</dbReference>
<evidence type="ECO:0000259" key="1">
    <source>
        <dbReference type="Pfam" id="PF24551"/>
    </source>
</evidence>
<protein>
    <submittedName>
        <fullName evidence="2">Ferrous iron transport protein A</fullName>
    </submittedName>
</protein>
<comment type="caution">
    <text evidence="2">The sequence shown here is derived from an EMBL/GenBank/DDBJ whole genome shotgun (WGS) entry which is preliminary data.</text>
</comment>
<feature type="domain" description="Histone acetyltransferase Rv0428c-like SH3" evidence="1">
    <location>
        <begin position="8"/>
        <end position="58"/>
    </location>
</feature>
<dbReference type="InterPro" id="IPR056934">
    <property type="entry name" value="SH3_Rv0428c"/>
</dbReference>
<evidence type="ECO:0000313" key="3">
    <source>
        <dbReference type="Proteomes" id="UP001597419"/>
    </source>
</evidence>
<accession>A0ABW5GVY9</accession>
<name>A0ABW5GVY9_9PSEU</name>
<dbReference type="Proteomes" id="UP001597419">
    <property type="component" value="Unassembled WGS sequence"/>
</dbReference>
<proteinExistence type="predicted"/>
<dbReference type="EMBL" id="JBHUKU010000028">
    <property type="protein sequence ID" value="MFD2464978.1"/>
    <property type="molecule type" value="Genomic_DNA"/>
</dbReference>
<organism evidence="2 3">
    <name type="scientific">Amycolatopsis samaneae</name>
    <dbReference type="NCBI Taxonomy" id="664691"/>
    <lineage>
        <taxon>Bacteria</taxon>
        <taxon>Bacillati</taxon>
        <taxon>Actinomycetota</taxon>
        <taxon>Actinomycetes</taxon>
        <taxon>Pseudonocardiales</taxon>
        <taxon>Pseudonocardiaceae</taxon>
        <taxon>Amycolatopsis</taxon>
    </lineage>
</organism>
<reference evidence="3" key="1">
    <citation type="journal article" date="2019" name="Int. J. Syst. Evol. Microbiol.">
        <title>The Global Catalogue of Microorganisms (GCM) 10K type strain sequencing project: providing services to taxonomists for standard genome sequencing and annotation.</title>
        <authorList>
            <consortium name="The Broad Institute Genomics Platform"/>
            <consortium name="The Broad Institute Genome Sequencing Center for Infectious Disease"/>
            <person name="Wu L."/>
            <person name="Ma J."/>
        </authorList>
    </citation>
    <scope>NUCLEOTIDE SEQUENCE [LARGE SCALE GENOMIC DNA]</scope>
    <source>
        <strain evidence="3">CGMCC 4.7643</strain>
    </source>
</reference>
<keyword evidence="3" id="KW-1185">Reference proteome</keyword>
<gene>
    <name evidence="2" type="ORF">ACFSYJ_40615</name>
</gene>
<sequence>MSGLPDVPVGTRVVVRYRIEGGFTDALGTLLARDATTCTVDTKRGPVVVPLDAVVAAKPVPPPPERRH</sequence>
<evidence type="ECO:0000313" key="2">
    <source>
        <dbReference type="EMBL" id="MFD2464978.1"/>
    </source>
</evidence>